<proteinExistence type="predicted"/>
<keyword evidence="1" id="KW-0812">Transmembrane</keyword>
<reference evidence="2 3" key="1">
    <citation type="submission" date="2020-06" db="EMBL/GenBank/DDBJ databases">
        <title>NJ-3-1, isolated from saline soil.</title>
        <authorList>
            <person name="Cui H.L."/>
            <person name="Shi X."/>
        </authorList>
    </citation>
    <scope>NUCLEOTIDE SEQUENCE [LARGE SCALE GENOMIC DNA]</scope>
    <source>
        <strain evidence="2 3">NJ-3-1</strain>
    </source>
</reference>
<evidence type="ECO:0000313" key="2">
    <source>
        <dbReference type="EMBL" id="QLG62271.1"/>
    </source>
</evidence>
<dbReference type="RefSeq" id="WP_179268856.1">
    <property type="nucleotide sequence ID" value="NZ_CP058579.1"/>
</dbReference>
<organism evidence="2 3">
    <name type="scientific">Halorarum salinum</name>
    <dbReference type="NCBI Taxonomy" id="2743089"/>
    <lineage>
        <taxon>Archaea</taxon>
        <taxon>Methanobacteriati</taxon>
        <taxon>Methanobacteriota</taxon>
        <taxon>Stenosarchaea group</taxon>
        <taxon>Halobacteria</taxon>
        <taxon>Halobacteriales</taxon>
        <taxon>Haloferacaceae</taxon>
        <taxon>Halorarum</taxon>
    </lineage>
</organism>
<dbReference type="Proteomes" id="UP000509626">
    <property type="component" value="Chromosome"/>
</dbReference>
<dbReference type="EMBL" id="CP058579">
    <property type="protein sequence ID" value="QLG62271.1"/>
    <property type="molecule type" value="Genomic_DNA"/>
</dbReference>
<protein>
    <submittedName>
        <fullName evidence="2">Uncharacterized protein</fullName>
    </submittedName>
</protein>
<name>A0A7D5LB25_9EURY</name>
<gene>
    <name evidence="2" type="ORF">HUG12_11235</name>
</gene>
<dbReference type="AlphaFoldDB" id="A0A7D5LB25"/>
<dbReference type="KEGG" id="halu:HUG12_11235"/>
<feature type="transmembrane region" description="Helical" evidence="1">
    <location>
        <begin position="12"/>
        <end position="33"/>
    </location>
</feature>
<evidence type="ECO:0000313" key="3">
    <source>
        <dbReference type="Proteomes" id="UP000509626"/>
    </source>
</evidence>
<keyword evidence="1" id="KW-0472">Membrane</keyword>
<sequence>MSKTSVRAAASALPWSHHAVALVVVVVAFGGAAAVGTDVAYYAAALVAFSAWMAWFVATVVDRLRRADA</sequence>
<feature type="transmembrane region" description="Helical" evidence="1">
    <location>
        <begin position="39"/>
        <end position="61"/>
    </location>
</feature>
<dbReference type="GeneID" id="56038040"/>
<accession>A0A7D5LB25</accession>
<keyword evidence="1" id="KW-1133">Transmembrane helix</keyword>
<keyword evidence="3" id="KW-1185">Reference proteome</keyword>
<evidence type="ECO:0000256" key="1">
    <source>
        <dbReference type="SAM" id="Phobius"/>
    </source>
</evidence>